<proteinExistence type="predicted"/>
<sequence length="971" mass="101809">MSGTIIASEPDTVAAPDKPTFVEPARRPEAILEAKRGVLTNAPDDSWLSSALKGTGTVLGKAAAAVPGLPGDIAGLLDYASTGVQSYIDDKPHAHLLKQRAEDVAKKEAGGQWQFPTSDELYRRGADALGLGEYKATSTPGKYLMIGGEGAANMLGPMGVFGKGVEAFKGATSVGKSTLAGLGAGTRAVAPGVAMGAAAPLAGHAAAEASNSPGMGLVAALATPLALPSIRGAYNAVRNPVRGARNEVLGGIGDRKTVAEIIAGREDASSYGSPRTAAQAYPNDWLAAKQTELLNSKNATADNTTRMMQIQAGQREATEGALTKIAGEAADPLAVPRAAEMTQQQLQSDVSRLNRAIDTATDPVEAANLQRQLAVAERKLHDKEVGALYRAVDPDGVAQVPLDNLKGTAERMAKGHDPIAQGKMPEELHTLLTDINSPDLARLSPYQRGLALDQRIEDARRAAVVEGNGGLARQLGELKTAIMSDLENVRLPPTSAAAGVTPAETLRAAKDKYIQGLERFENPYVDKALADKGYGRFNMVPEDVANRIFVAGDKGENAVAAWLATAGGKPEGLRNIQDIALARLHKERLEGNRAQPLTQEMLDAWTKRYGSALTAIDNVSPGFSSQFGNAAVANARLGEFAQSQLGKFLGVTELKEVQNRITMMLGADSGPRQIRELLAQVPTTERGVVLDGLRRAGATGIINSFTNPQTGAVQGVAFTKYLRKNEAALKELYGANFDNLSAIANEMARIEAVAAAGTKRGSPTAYNTRAELDGPKHSAPSLMETAMTGAMLHPVAGPAGAIAVTAYTTGKRFTNWLESARQQTMNAIIADAVFDPAQLRALLGGTYKLAGQPTSMVDSLKALGFSPKATSLPPNVNVPARAVLQGAREGESALERREQERRARGEAAGGTVRARKAGGRIGGVNHTSIAMSLIRAAEKAKKGHNTTTEPLLEQPDEAITKALAIADAALS</sequence>
<reference evidence="2" key="1">
    <citation type="submission" date="2020-05" db="EMBL/GenBank/DDBJ databases">
        <authorList>
            <person name="Chiriac C."/>
            <person name="Salcher M."/>
            <person name="Ghai R."/>
            <person name="Kavagutti S V."/>
        </authorList>
    </citation>
    <scope>NUCLEOTIDE SEQUENCE</scope>
</reference>
<feature type="compositionally biased region" description="Basic and acidic residues" evidence="1">
    <location>
        <begin position="888"/>
        <end position="905"/>
    </location>
</feature>
<evidence type="ECO:0000256" key="1">
    <source>
        <dbReference type="SAM" id="MobiDB-lite"/>
    </source>
</evidence>
<accession>A0A6J5PCY0</accession>
<protein>
    <submittedName>
        <fullName evidence="2">Uncharacterized protein</fullName>
    </submittedName>
</protein>
<organism evidence="2">
    <name type="scientific">uncultured Caudovirales phage</name>
    <dbReference type="NCBI Taxonomy" id="2100421"/>
    <lineage>
        <taxon>Viruses</taxon>
        <taxon>Duplodnaviria</taxon>
        <taxon>Heunggongvirae</taxon>
        <taxon>Uroviricota</taxon>
        <taxon>Caudoviricetes</taxon>
        <taxon>Peduoviridae</taxon>
        <taxon>Maltschvirus</taxon>
        <taxon>Maltschvirus maltsch</taxon>
    </lineage>
</organism>
<gene>
    <name evidence="2" type="ORF">UFOVP893_38</name>
</gene>
<evidence type="ECO:0000313" key="2">
    <source>
        <dbReference type="EMBL" id="CAB4169047.1"/>
    </source>
</evidence>
<feature type="region of interest" description="Disordered" evidence="1">
    <location>
        <begin position="887"/>
        <end position="919"/>
    </location>
</feature>
<dbReference type="EMBL" id="LR796841">
    <property type="protein sequence ID" value="CAB4169047.1"/>
    <property type="molecule type" value="Genomic_DNA"/>
</dbReference>
<name>A0A6J5PCY0_9CAUD</name>